<sequence length="88" mass="10177">MEAISLYRYDCSVMKMKYSLSGQLPTTVMMIPPDFFMNRSKSGAWFQDTVVNLDCISSQKFYCWPLGVKFSGISPCSTNWPATRRWNK</sequence>
<proteinExistence type="predicted"/>
<reference evidence="1" key="1">
    <citation type="submission" date="2018-05" db="EMBL/GenBank/DDBJ databases">
        <authorList>
            <person name="Lanie J.A."/>
            <person name="Ng W.-L."/>
            <person name="Kazmierczak K.M."/>
            <person name="Andrzejewski T.M."/>
            <person name="Davidsen T.M."/>
            <person name="Wayne K.J."/>
            <person name="Tettelin H."/>
            <person name="Glass J.I."/>
            <person name="Rusch D."/>
            <person name="Podicherti R."/>
            <person name="Tsui H.-C.T."/>
            <person name="Winkler M.E."/>
        </authorList>
    </citation>
    <scope>NUCLEOTIDE SEQUENCE</scope>
</reference>
<accession>A0A382PS49</accession>
<organism evidence="1">
    <name type="scientific">marine metagenome</name>
    <dbReference type="NCBI Taxonomy" id="408172"/>
    <lineage>
        <taxon>unclassified sequences</taxon>
        <taxon>metagenomes</taxon>
        <taxon>ecological metagenomes</taxon>
    </lineage>
</organism>
<protein>
    <submittedName>
        <fullName evidence="1">Uncharacterized protein</fullName>
    </submittedName>
</protein>
<gene>
    <name evidence="1" type="ORF">METZ01_LOCUS328910</name>
</gene>
<name>A0A382PS49_9ZZZZ</name>
<evidence type="ECO:0000313" key="1">
    <source>
        <dbReference type="EMBL" id="SVC76056.1"/>
    </source>
</evidence>
<dbReference type="EMBL" id="UINC01109315">
    <property type="protein sequence ID" value="SVC76056.1"/>
    <property type="molecule type" value="Genomic_DNA"/>
</dbReference>
<dbReference type="AlphaFoldDB" id="A0A382PS49"/>
<feature type="non-terminal residue" evidence="1">
    <location>
        <position position="88"/>
    </location>
</feature>